<gene>
    <name evidence="1" type="ORF">I4F81_002453</name>
</gene>
<protein>
    <submittedName>
        <fullName evidence="1">Uncharacterized protein</fullName>
    </submittedName>
</protein>
<dbReference type="Proteomes" id="UP000798662">
    <property type="component" value="Chromosome 1"/>
</dbReference>
<accession>A0ACC3BPE4</accession>
<keyword evidence="2" id="KW-1185">Reference proteome</keyword>
<proteinExistence type="predicted"/>
<comment type="caution">
    <text evidence="1">The sequence shown here is derived from an EMBL/GenBank/DDBJ whole genome shotgun (WGS) entry which is preliminary data.</text>
</comment>
<organism evidence="1 2">
    <name type="scientific">Pyropia yezoensis</name>
    <name type="common">Susabi-nori</name>
    <name type="synonym">Porphyra yezoensis</name>
    <dbReference type="NCBI Taxonomy" id="2788"/>
    <lineage>
        <taxon>Eukaryota</taxon>
        <taxon>Rhodophyta</taxon>
        <taxon>Bangiophyceae</taxon>
        <taxon>Bangiales</taxon>
        <taxon>Bangiaceae</taxon>
        <taxon>Pyropia</taxon>
    </lineage>
</organism>
<sequence>MSAASGQPPDAKSAGATSASGGDDWVLLDKAGWAALEGGLVEPVYIDMDAGDGAEPTPEMDDIALKQVMTELLASKFQQATINDVAAVSKRVFQPYPGMVSSVNVTLLLHALLVFWLAIYHAVTKREKLPNSQILERIRLIFLRATPGLGKTHFFNLLSRLPDLIQAYDLMPVREQAKYAEHRKALDWASTNLVFSLTFNGLCRLDVGIESSLVRMRAKKHQGYARELPAMLRFLFVGLFPVHTSQSWSLFLRTCQTAFFEGTLTAVDVRTAVDILFERLQARTPGKAVILLVDEVGACEALPAGPFKPYSSGGEGVRSILSDFAQVRGGPAAFSTIVISLMYLMTTPVSRRHEPFDPESSTEADLGALVEQAAEDSGLTCSTSGFVDKSLQLVAILVMGSLMRGTARVRTEEGLRSLDKLGSDGKIIMSGPFFCRPLMPASSFVTNVQSYLSDHPLIEALRSMVACTAHDIGTIWEDFHLWWEVAVSEARALNRANFKSRALSEVYASSRSVVGVAGVVPTPSANIFCGSGDILRKVQMDFSAPKKTVASRDLSLLVEMAKQPANHNQLLRTVRRTSTAHPAVDGVVFLRCNVAYGPYPKAALFTVLLSLKSTAPGMDGSFCANSQVPEGWSQVRRVFGPTWEERKGRVAMLYVLRRECSVDLDDVSESDASRTIVCCLDGLEDLYGRMIDDVGMSLELLRRAELL</sequence>
<evidence type="ECO:0000313" key="1">
    <source>
        <dbReference type="EMBL" id="KAK1859860.1"/>
    </source>
</evidence>
<name>A0ACC3BPE4_PYRYE</name>
<dbReference type="EMBL" id="CM020618">
    <property type="protein sequence ID" value="KAK1859860.1"/>
    <property type="molecule type" value="Genomic_DNA"/>
</dbReference>
<reference evidence="1" key="1">
    <citation type="submission" date="2019-11" db="EMBL/GenBank/DDBJ databases">
        <title>Nori genome reveals adaptations in red seaweeds to the harsh intertidal environment.</title>
        <authorList>
            <person name="Wang D."/>
            <person name="Mao Y."/>
        </authorList>
    </citation>
    <scope>NUCLEOTIDE SEQUENCE</scope>
    <source>
        <tissue evidence="1">Gametophyte</tissue>
    </source>
</reference>
<evidence type="ECO:0000313" key="2">
    <source>
        <dbReference type="Proteomes" id="UP000798662"/>
    </source>
</evidence>